<keyword evidence="4" id="KW-0249">Electron transport</keyword>
<evidence type="ECO:0000256" key="2">
    <source>
        <dbReference type="ARBA" id="ARBA00022448"/>
    </source>
</evidence>
<feature type="transmembrane region" description="Helical" evidence="7">
    <location>
        <begin position="997"/>
        <end position="1017"/>
    </location>
</feature>
<sequence length="1118" mass="111424">MGGRMALLALLSVAFFAHAHAAADPAGGPAALAGAAPTVFLPRTELDLKSGTATLPLCRGRLRGSPDTTVLYIVTDASTPATAKAWGANLAEPLAAAAGSGAVQRTVEPAGGALCSGGQGFAAELEFPATVDFEAGKRSVTPGPTFFPPSNFTLGSKAAPGYSPLAAAGGAVINAPHVGLLKGGKLMGQAGRVVKFAPDYSRVMLMTTRGYAQGREIVYISTDASDPLAATLENVPLAPATGGTPAGALIDLVAFTNGATGPANPQRQGLASAIKDGLPPLNIAANFPGQPGYTPMWAVELAKWTTPQPGPRQTSVSAVRQLASKGEVASFDPAAPATNPPLARSGIVVNCPILAILPVPEEAPLLFLPQSEVDLAAGTVMLPLCRGRLRGSPDTTVLYIVTDASTPATAKAWGANLAEPLAAAAGSGAVQRTVEPAGGALCSGGQGFAAELEFPATVDFEAGKRSVTPGPTFFPPSNFTLGSKAAPGYSPLAAAGGAVINAPHVGLLKGGKLMGQAGRVVKFAPDYSRVMLMTTRGYAQGREIVYISTDASDPLAATLENVPLAPATGGTPAGALIDLVAFTNGATGPANPQRQGLASAIKDGLPPLNIAANFPGQPGYTPMWAVELAKWTTPQPGPRQTSVSAVRQLASKGEVASFDPAAPATNPPLARSGIVVNCPILALLESDAADKRAAPGPVGAPSSACTPSPLGYDCMAPLPDGGPTLHWTVGPAGSKPPPNACTGAAASPAAPAGPAGGAGVVHFAVQADAPGYVALSFPEAPGRMFPATAVIGRPGEARPVAAYALKGYGVDPANAVNGFISNAGVTASPGGGERILCFTAPAASGPARRRRLQQAGGAAPIDVARLLNVNWAQGSGSALAVHVAKGSAAVSLQGGGPAAGGGGGGVPSARAAAARYAHGALMLSSFLLLMPAAALAARHKWLSGGGGPAGRVRAGWFAAHRGMQVLALLLAAAGFVLIFAVLGWLPGGAAREVFDAHRALGIATVALALCQGALGAARPHLGAALRPRWFGAHSKLGWFVVLLGTVTAYLGIGTLSTLGATREALSAWLGPALASTAALLLAGGALEARRAALVRGGQYNPVTHELLAGTGAQAAAKA</sequence>
<dbReference type="PANTHER" id="PTHR23130:SF171">
    <property type="entry name" value="OS01G0895300 PROTEIN"/>
    <property type="match status" value="1"/>
</dbReference>
<dbReference type="Pfam" id="PF24298">
    <property type="entry name" value="DUF7482"/>
    <property type="match status" value="2"/>
</dbReference>
<feature type="domain" description="Cytochrome b561" evidence="9">
    <location>
        <begin position="880"/>
        <end position="1089"/>
    </location>
</feature>
<keyword evidence="5 7" id="KW-1133">Transmembrane helix</keyword>
<keyword evidence="6 7" id="KW-0472">Membrane</keyword>
<keyword evidence="8" id="KW-0732">Signal</keyword>
<keyword evidence="11" id="KW-1185">Reference proteome</keyword>
<reference evidence="10 11" key="1">
    <citation type="journal article" date="2018" name="Sci. Rep.">
        <title>Raphidocelis subcapitata (=Pseudokirchneriella subcapitata) provides an insight into genome evolution and environmental adaptations in the Sphaeropleales.</title>
        <authorList>
            <person name="Suzuki S."/>
            <person name="Yamaguchi H."/>
            <person name="Nakajima N."/>
            <person name="Kawachi M."/>
        </authorList>
    </citation>
    <scope>NUCLEOTIDE SEQUENCE [LARGE SCALE GENOMIC DNA]</scope>
    <source>
        <strain evidence="10 11">NIES-35</strain>
    </source>
</reference>
<accession>A0A2V0NMK5</accession>
<protein>
    <recommendedName>
        <fullName evidence="9">Cytochrome b561 domain-containing protein</fullName>
    </recommendedName>
</protein>
<keyword evidence="3 7" id="KW-0812">Transmembrane</keyword>
<feature type="transmembrane region" description="Helical" evidence="7">
    <location>
        <begin position="1065"/>
        <end position="1086"/>
    </location>
</feature>
<organism evidence="10 11">
    <name type="scientific">Raphidocelis subcapitata</name>
    <dbReference type="NCBI Taxonomy" id="307507"/>
    <lineage>
        <taxon>Eukaryota</taxon>
        <taxon>Viridiplantae</taxon>
        <taxon>Chlorophyta</taxon>
        <taxon>core chlorophytes</taxon>
        <taxon>Chlorophyceae</taxon>
        <taxon>CS clade</taxon>
        <taxon>Sphaeropleales</taxon>
        <taxon>Selenastraceae</taxon>
        <taxon>Raphidocelis</taxon>
    </lineage>
</organism>
<dbReference type="Proteomes" id="UP000247498">
    <property type="component" value="Unassembled WGS sequence"/>
</dbReference>
<proteinExistence type="predicted"/>
<feature type="chain" id="PRO_5015957082" description="Cytochrome b561 domain-containing protein" evidence="8">
    <location>
        <begin position="22"/>
        <end position="1118"/>
    </location>
</feature>
<evidence type="ECO:0000256" key="1">
    <source>
        <dbReference type="ARBA" id="ARBA00004370"/>
    </source>
</evidence>
<dbReference type="CDD" id="cd08760">
    <property type="entry name" value="Cyt_b561_FRRS1_like"/>
    <property type="match status" value="1"/>
</dbReference>
<comment type="subcellular location">
    <subcellularLocation>
        <location evidence="1">Membrane</location>
    </subcellularLocation>
</comment>
<feature type="transmembrane region" description="Helical" evidence="7">
    <location>
        <begin position="1038"/>
        <end position="1059"/>
    </location>
</feature>
<evidence type="ECO:0000256" key="4">
    <source>
        <dbReference type="ARBA" id="ARBA00022982"/>
    </source>
</evidence>
<dbReference type="PROSITE" id="PS50939">
    <property type="entry name" value="CYTOCHROME_B561"/>
    <property type="match status" value="1"/>
</dbReference>
<dbReference type="OrthoDB" id="4194at2759"/>
<comment type="caution">
    <text evidence="10">The sequence shown here is derived from an EMBL/GenBank/DDBJ whole genome shotgun (WGS) entry which is preliminary data.</text>
</comment>
<evidence type="ECO:0000256" key="6">
    <source>
        <dbReference type="ARBA" id="ARBA00023136"/>
    </source>
</evidence>
<evidence type="ECO:0000313" key="10">
    <source>
        <dbReference type="EMBL" id="GBF88741.1"/>
    </source>
</evidence>
<dbReference type="PANTHER" id="PTHR23130">
    <property type="entry name" value="CYTOCHROME B561 AND DOMON DOMAIN-CONTAINING PROTEIN"/>
    <property type="match status" value="1"/>
</dbReference>
<dbReference type="InParanoid" id="A0A2V0NMK5"/>
<gene>
    <name evidence="10" type="ORF">Rsub_01642</name>
</gene>
<dbReference type="STRING" id="307507.A0A2V0NMK5"/>
<keyword evidence="2" id="KW-0813">Transport</keyword>
<evidence type="ECO:0000256" key="5">
    <source>
        <dbReference type="ARBA" id="ARBA00022989"/>
    </source>
</evidence>
<dbReference type="EMBL" id="BDRX01000006">
    <property type="protein sequence ID" value="GBF88741.1"/>
    <property type="molecule type" value="Genomic_DNA"/>
</dbReference>
<feature type="transmembrane region" description="Helical" evidence="7">
    <location>
        <begin position="965"/>
        <end position="985"/>
    </location>
</feature>
<evidence type="ECO:0000256" key="8">
    <source>
        <dbReference type="SAM" id="SignalP"/>
    </source>
</evidence>
<dbReference type="SMART" id="SM00665">
    <property type="entry name" value="B561"/>
    <property type="match status" value="1"/>
</dbReference>
<name>A0A2V0NMK5_9CHLO</name>
<dbReference type="InterPro" id="IPR006593">
    <property type="entry name" value="Cyt_b561/ferric_Rdtase_TM"/>
</dbReference>
<dbReference type="GO" id="GO:0016020">
    <property type="term" value="C:membrane"/>
    <property type="evidence" value="ECO:0007669"/>
    <property type="project" value="UniProtKB-SubCell"/>
</dbReference>
<evidence type="ECO:0000313" key="11">
    <source>
        <dbReference type="Proteomes" id="UP000247498"/>
    </source>
</evidence>
<evidence type="ECO:0000259" key="9">
    <source>
        <dbReference type="PROSITE" id="PS50939"/>
    </source>
</evidence>
<dbReference type="Gene3D" id="1.20.120.1770">
    <property type="match status" value="1"/>
</dbReference>
<evidence type="ECO:0000256" key="7">
    <source>
        <dbReference type="SAM" id="Phobius"/>
    </source>
</evidence>
<dbReference type="AlphaFoldDB" id="A0A2V0NMK5"/>
<dbReference type="Pfam" id="PF03188">
    <property type="entry name" value="Cytochrom_B561"/>
    <property type="match status" value="1"/>
</dbReference>
<dbReference type="InterPro" id="IPR055905">
    <property type="entry name" value="DUF7482"/>
</dbReference>
<feature type="signal peptide" evidence="8">
    <location>
        <begin position="1"/>
        <end position="21"/>
    </location>
</feature>
<evidence type="ECO:0000256" key="3">
    <source>
        <dbReference type="ARBA" id="ARBA00022692"/>
    </source>
</evidence>